<feature type="compositionally biased region" description="Low complexity" evidence="1">
    <location>
        <begin position="115"/>
        <end position="124"/>
    </location>
</feature>
<keyword evidence="3" id="KW-1185">Reference proteome</keyword>
<dbReference type="EMBL" id="JASCZI010060569">
    <property type="protein sequence ID" value="MED6134027.1"/>
    <property type="molecule type" value="Genomic_DNA"/>
</dbReference>
<protein>
    <submittedName>
        <fullName evidence="2">Uncharacterized protein</fullName>
    </submittedName>
</protein>
<reference evidence="2 3" key="1">
    <citation type="journal article" date="2023" name="Plants (Basel)">
        <title>Bridging the Gap: Combining Genomics and Transcriptomics Approaches to Understand Stylosanthes scabra, an Orphan Legume from the Brazilian Caatinga.</title>
        <authorList>
            <person name="Ferreira-Neto J.R.C."/>
            <person name="da Silva M.D."/>
            <person name="Binneck E."/>
            <person name="de Melo N.F."/>
            <person name="da Silva R.H."/>
            <person name="de Melo A.L.T.M."/>
            <person name="Pandolfi V."/>
            <person name="Bustamante F.O."/>
            <person name="Brasileiro-Vidal A.C."/>
            <person name="Benko-Iseppon A.M."/>
        </authorList>
    </citation>
    <scope>NUCLEOTIDE SEQUENCE [LARGE SCALE GENOMIC DNA]</scope>
    <source>
        <tissue evidence="2">Leaves</tissue>
    </source>
</reference>
<proteinExistence type="predicted"/>
<organism evidence="2 3">
    <name type="scientific">Stylosanthes scabra</name>
    <dbReference type="NCBI Taxonomy" id="79078"/>
    <lineage>
        <taxon>Eukaryota</taxon>
        <taxon>Viridiplantae</taxon>
        <taxon>Streptophyta</taxon>
        <taxon>Embryophyta</taxon>
        <taxon>Tracheophyta</taxon>
        <taxon>Spermatophyta</taxon>
        <taxon>Magnoliopsida</taxon>
        <taxon>eudicotyledons</taxon>
        <taxon>Gunneridae</taxon>
        <taxon>Pentapetalae</taxon>
        <taxon>rosids</taxon>
        <taxon>fabids</taxon>
        <taxon>Fabales</taxon>
        <taxon>Fabaceae</taxon>
        <taxon>Papilionoideae</taxon>
        <taxon>50 kb inversion clade</taxon>
        <taxon>dalbergioids sensu lato</taxon>
        <taxon>Dalbergieae</taxon>
        <taxon>Pterocarpus clade</taxon>
        <taxon>Stylosanthes</taxon>
    </lineage>
</organism>
<comment type="caution">
    <text evidence="2">The sequence shown here is derived from an EMBL/GenBank/DDBJ whole genome shotgun (WGS) entry which is preliminary data.</text>
</comment>
<gene>
    <name evidence="2" type="ORF">PIB30_033761</name>
</gene>
<accession>A0ABU6SCE9</accession>
<dbReference type="Proteomes" id="UP001341840">
    <property type="component" value="Unassembled WGS sequence"/>
</dbReference>
<sequence length="165" mass="18491">MESSLKIVESQNRYASTTSIIKQPGRGKSVDLKRSAWHNPKLTETLRFLNFFHRLKRLFLTHLISAILHCKVLPLLASCYLASLPLFTWRLEIAYFFKELHSRTRTHSLRNMASNDDNGGNNNGAETVGGGASKKVAKNAPGNRSDKAWKHGISVDGNAKKIKCK</sequence>
<feature type="region of interest" description="Disordered" evidence="1">
    <location>
        <begin position="111"/>
        <end position="165"/>
    </location>
</feature>
<evidence type="ECO:0000256" key="1">
    <source>
        <dbReference type="SAM" id="MobiDB-lite"/>
    </source>
</evidence>
<evidence type="ECO:0000313" key="2">
    <source>
        <dbReference type="EMBL" id="MED6134027.1"/>
    </source>
</evidence>
<evidence type="ECO:0000313" key="3">
    <source>
        <dbReference type="Proteomes" id="UP001341840"/>
    </source>
</evidence>
<name>A0ABU6SCE9_9FABA</name>